<dbReference type="SUPFAM" id="SSF88659">
    <property type="entry name" value="Sigma3 and sigma4 domains of RNA polymerase sigma factors"/>
    <property type="match status" value="1"/>
</dbReference>
<dbReference type="InterPro" id="IPR013325">
    <property type="entry name" value="RNA_pol_sigma_r2"/>
</dbReference>
<accession>A0A934J4T7</accession>
<dbReference type="PANTHER" id="PTHR43133:SF8">
    <property type="entry name" value="RNA POLYMERASE SIGMA FACTOR HI_1459-RELATED"/>
    <property type="match status" value="1"/>
</dbReference>
<keyword evidence="8" id="KW-1185">Reference proteome</keyword>
<dbReference type="EMBL" id="JAELUP010000097">
    <property type="protein sequence ID" value="MBJ6362880.1"/>
    <property type="molecule type" value="Genomic_DNA"/>
</dbReference>
<dbReference type="GO" id="GO:0016987">
    <property type="term" value="F:sigma factor activity"/>
    <property type="evidence" value="ECO:0007669"/>
    <property type="project" value="UniProtKB-KW"/>
</dbReference>
<dbReference type="Gene3D" id="1.10.1740.10">
    <property type="match status" value="1"/>
</dbReference>
<evidence type="ECO:0000256" key="2">
    <source>
        <dbReference type="ARBA" id="ARBA00023015"/>
    </source>
</evidence>
<evidence type="ECO:0000313" key="8">
    <source>
        <dbReference type="Proteomes" id="UP000640274"/>
    </source>
</evidence>
<dbReference type="RefSeq" id="WP_199020455.1">
    <property type="nucleotide sequence ID" value="NZ_JAELUP010000097.1"/>
</dbReference>
<dbReference type="SUPFAM" id="SSF88946">
    <property type="entry name" value="Sigma2 domain of RNA polymerase sigma factors"/>
    <property type="match status" value="1"/>
</dbReference>
<reference evidence="7" key="1">
    <citation type="submission" date="2020-12" db="EMBL/GenBank/DDBJ databases">
        <authorList>
            <person name="Huq M.A."/>
        </authorList>
    </citation>
    <scope>NUCLEOTIDE SEQUENCE</scope>
    <source>
        <strain evidence="7">MAHUQ-46</strain>
    </source>
</reference>
<dbReference type="InterPro" id="IPR013324">
    <property type="entry name" value="RNA_pol_sigma_r3/r4-like"/>
</dbReference>
<keyword evidence="4" id="KW-0238">DNA-binding</keyword>
<keyword evidence="2" id="KW-0805">Transcription regulation</keyword>
<gene>
    <name evidence="7" type="ORF">JFN88_16810</name>
</gene>
<dbReference type="InterPro" id="IPR007627">
    <property type="entry name" value="RNA_pol_sigma70_r2"/>
</dbReference>
<evidence type="ECO:0000259" key="6">
    <source>
        <dbReference type="Pfam" id="PF04542"/>
    </source>
</evidence>
<sequence>MSALRAREYETVVRPYMPELRKYCLHLSDSVWDGEDLYQEVLARTFRYYACSGPIADVKPYLFRAARNLRIDQSRKRKRQRIGWTALETSWRDSSFVEVRGWVEWVYRRLPYRQLVVWLLSDYFRYAMSDIAHGIGMTMSAVRSLLHRARSKLRACVKERFGDGEPTVKERFGPEAGKLIDLWMTCIMKDNPAALLRHAASVGGTTFG</sequence>
<evidence type="ECO:0000256" key="1">
    <source>
        <dbReference type="ARBA" id="ARBA00010641"/>
    </source>
</evidence>
<proteinExistence type="inferred from homology"/>
<evidence type="ECO:0000256" key="5">
    <source>
        <dbReference type="ARBA" id="ARBA00023163"/>
    </source>
</evidence>
<dbReference type="GO" id="GO:0003677">
    <property type="term" value="F:DNA binding"/>
    <property type="evidence" value="ECO:0007669"/>
    <property type="project" value="UniProtKB-KW"/>
</dbReference>
<protein>
    <submittedName>
        <fullName evidence="7">RNA polymerase sigma factor</fullName>
    </submittedName>
</protein>
<dbReference type="GO" id="GO:0006352">
    <property type="term" value="P:DNA-templated transcription initiation"/>
    <property type="evidence" value="ECO:0007669"/>
    <property type="project" value="InterPro"/>
</dbReference>
<comment type="caution">
    <text evidence="7">The sequence shown here is derived from an EMBL/GenBank/DDBJ whole genome shotgun (WGS) entry which is preliminary data.</text>
</comment>
<dbReference type="InterPro" id="IPR039425">
    <property type="entry name" value="RNA_pol_sigma-70-like"/>
</dbReference>
<dbReference type="Pfam" id="PF04542">
    <property type="entry name" value="Sigma70_r2"/>
    <property type="match status" value="1"/>
</dbReference>
<dbReference type="InterPro" id="IPR014284">
    <property type="entry name" value="RNA_pol_sigma-70_dom"/>
</dbReference>
<name>A0A934J4T7_9BACL</name>
<comment type="similarity">
    <text evidence="1">Belongs to the sigma-70 factor family. ECF subfamily.</text>
</comment>
<evidence type="ECO:0000256" key="4">
    <source>
        <dbReference type="ARBA" id="ARBA00023125"/>
    </source>
</evidence>
<evidence type="ECO:0000256" key="3">
    <source>
        <dbReference type="ARBA" id="ARBA00023082"/>
    </source>
</evidence>
<dbReference type="NCBIfam" id="TIGR02937">
    <property type="entry name" value="sigma70-ECF"/>
    <property type="match status" value="1"/>
</dbReference>
<dbReference type="InterPro" id="IPR036388">
    <property type="entry name" value="WH-like_DNA-bd_sf"/>
</dbReference>
<evidence type="ECO:0000313" key="7">
    <source>
        <dbReference type="EMBL" id="MBJ6362880.1"/>
    </source>
</evidence>
<dbReference type="PANTHER" id="PTHR43133">
    <property type="entry name" value="RNA POLYMERASE ECF-TYPE SIGMA FACTO"/>
    <property type="match status" value="1"/>
</dbReference>
<keyword evidence="5" id="KW-0804">Transcription</keyword>
<feature type="domain" description="RNA polymerase sigma-70 region 2" evidence="6">
    <location>
        <begin position="13"/>
        <end position="79"/>
    </location>
</feature>
<dbReference type="AlphaFoldDB" id="A0A934J4T7"/>
<dbReference type="Gene3D" id="1.10.10.10">
    <property type="entry name" value="Winged helix-like DNA-binding domain superfamily/Winged helix DNA-binding domain"/>
    <property type="match status" value="1"/>
</dbReference>
<organism evidence="7 8">
    <name type="scientific">Paenibacillus roseus</name>
    <dbReference type="NCBI Taxonomy" id="2798579"/>
    <lineage>
        <taxon>Bacteria</taxon>
        <taxon>Bacillati</taxon>
        <taxon>Bacillota</taxon>
        <taxon>Bacilli</taxon>
        <taxon>Bacillales</taxon>
        <taxon>Paenibacillaceae</taxon>
        <taxon>Paenibacillus</taxon>
    </lineage>
</organism>
<keyword evidence="3" id="KW-0731">Sigma factor</keyword>
<dbReference type="Proteomes" id="UP000640274">
    <property type="component" value="Unassembled WGS sequence"/>
</dbReference>